<dbReference type="EMBL" id="VDUY01000001">
    <property type="protein sequence ID" value="TXL68195.1"/>
    <property type="molecule type" value="Genomic_DNA"/>
</dbReference>
<dbReference type="Gene3D" id="1.20.140.10">
    <property type="entry name" value="Butyryl-CoA Dehydrogenase, subunit A, domain 3"/>
    <property type="match status" value="1"/>
</dbReference>
<accession>A0A5C8P4N7</accession>
<reference evidence="5 6" key="1">
    <citation type="submission" date="2019-06" db="EMBL/GenBank/DDBJ databases">
        <title>Quisquiliibacterium sp. nov., isolated from a maize field.</title>
        <authorList>
            <person name="Lin S.-Y."/>
            <person name="Tsai C.-F."/>
            <person name="Young C.-C."/>
        </authorList>
    </citation>
    <scope>NUCLEOTIDE SEQUENCE [LARGE SCALE GENOMIC DNA]</scope>
    <source>
        <strain evidence="5 6">CC-CFT501</strain>
    </source>
</reference>
<evidence type="ECO:0000313" key="6">
    <source>
        <dbReference type="Proteomes" id="UP000321548"/>
    </source>
</evidence>
<dbReference type="InterPro" id="IPR009075">
    <property type="entry name" value="AcylCo_DH/oxidase_C"/>
</dbReference>
<dbReference type="OrthoDB" id="2450120at2"/>
<dbReference type="AlphaFoldDB" id="A0A5C8P4N7"/>
<dbReference type="Pfam" id="PF00441">
    <property type="entry name" value="Acyl-CoA_dh_1"/>
    <property type="match status" value="1"/>
</dbReference>
<dbReference type="PANTHER" id="PTHR43884">
    <property type="entry name" value="ACYL-COA DEHYDROGENASE"/>
    <property type="match status" value="1"/>
</dbReference>
<feature type="domain" description="Acyl-CoA dehydrogenase/oxidase C-terminal" evidence="4">
    <location>
        <begin position="194"/>
        <end position="304"/>
    </location>
</feature>
<evidence type="ECO:0000256" key="2">
    <source>
        <dbReference type="ARBA" id="ARBA00022827"/>
    </source>
</evidence>
<sequence>MYAMIEDSLARMLDDAGGKLGSGTDATQAADAPRALLAQLHEAGMLDLLVSEDGEPPMAWADAARLFMLLGAKAPEAPVADAILARSLVAGRIQGLPAFTVLAGNLDGDALTLDRSASAARVSGTVQGVPWGAAADVVVAPLSDGIVVLPRPATVSIRGFGVEPRAAWTFAAAEPLAVLDCPAGIATALLASATRAAQIAGAMRAARELTIGYANDRVQFGKPIGRQQAVQHRIAVMAEHSALVAAAAMLAWAGDGPPDSPDRVATAKGLASEYAGEVAAAAHAVHGAIGFTEEYALQRLTRRMWQWRSEHGGAAACFEAIGARVLAGPQESVWDRVVRSTDLSSPS</sequence>
<dbReference type="GO" id="GO:0003995">
    <property type="term" value="F:acyl-CoA dehydrogenase activity"/>
    <property type="evidence" value="ECO:0007669"/>
    <property type="project" value="TreeGrafter"/>
</dbReference>
<comment type="caution">
    <text evidence="5">The sequence shown here is derived from an EMBL/GenBank/DDBJ whole genome shotgun (WGS) entry which is preliminary data.</text>
</comment>
<keyword evidence="6" id="KW-1185">Reference proteome</keyword>
<organism evidence="5 6">
    <name type="scientific">Zeimonas arvi</name>
    <dbReference type="NCBI Taxonomy" id="2498847"/>
    <lineage>
        <taxon>Bacteria</taxon>
        <taxon>Pseudomonadati</taxon>
        <taxon>Pseudomonadota</taxon>
        <taxon>Betaproteobacteria</taxon>
        <taxon>Burkholderiales</taxon>
        <taxon>Burkholderiaceae</taxon>
        <taxon>Zeimonas</taxon>
    </lineage>
</organism>
<keyword evidence="1" id="KW-0285">Flavoprotein</keyword>
<dbReference type="RefSeq" id="WP_147702336.1">
    <property type="nucleotide sequence ID" value="NZ_VDUY01000001.1"/>
</dbReference>
<dbReference type="SUPFAM" id="SSF47203">
    <property type="entry name" value="Acyl-CoA dehydrogenase C-terminal domain-like"/>
    <property type="match status" value="1"/>
</dbReference>
<dbReference type="Proteomes" id="UP000321548">
    <property type="component" value="Unassembled WGS sequence"/>
</dbReference>
<gene>
    <name evidence="5" type="ORF">FHP08_00395</name>
</gene>
<protein>
    <submittedName>
        <fullName evidence="5">Acyl-CoA dehydrogenase</fullName>
    </submittedName>
</protein>
<dbReference type="InterPro" id="IPR036250">
    <property type="entry name" value="AcylCo_DH-like_C"/>
</dbReference>
<proteinExistence type="predicted"/>
<dbReference type="PANTHER" id="PTHR43884:SF20">
    <property type="entry name" value="ACYL-COA DEHYDROGENASE FADE28"/>
    <property type="match status" value="1"/>
</dbReference>
<evidence type="ECO:0000313" key="5">
    <source>
        <dbReference type="EMBL" id="TXL68195.1"/>
    </source>
</evidence>
<keyword evidence="3" id="KW-0560">Oxidoreductase</keyword>
<evidence type="ECO:0000259" key="4">
    <source>
        <dbReference type="Pfam" id="PF00441"/>
    </source>
</evidence>
<evidence type="ECO:0000256" key="3">
    <source>
        <dbReference type="ARBA" id="ARBA00023002"/>
    </source>
</evidence>
<keyword evidence="2" id="KW-0274">FAD</keyword>
<name>A0A5C8P4N7_9BURK</name>
<evidence type="ECO:0000256" key="1">
    <source>
        <dbReference type="ARBA" id="ARBA00022630"/>
    </source>
</evidence>